<evidence type="ECO:0000313" key="3">
    <source>
        <dbReference type="Proteomes" id="UP000734854"/>
    </source>
</evidence>
<evidence type="ECO:0008006" key="4">
    <source>
        <dbReference type="Google" id="ProtNLM"/>
    </source>
</evidence>
<dbReference type="Proteomes" id="UP000734854">
    <property type="component" value="Unassembled WGS sequence"/>
</dbReference>
<keyword evidence="3" id="KW-1185">Reference proteome</keyword>
<proteinExistence type="predicted"/>
<sequence length="332" mass="37408">MRDTSVTEEGIQRFLRRKRSRNPIWPFFLYENSHLAISSSLNCRRECDLRRRSARSRNPRSTGDAAEEHDRTLFAPFQFLSPERHLVPVLSLKMSDEPVSSRYVKLTKDQDAPLEEILPGELNQPVHVPQLEVRRCIECGQPLPESYEPPADEAWTTGICGCSEDPESCWTGLLCPCVLFGHNVETLYEDIPWTSPCTCHAICVEGGILLGAATALFHGIDPKTSFLIGEGLVFSWWMCGVYTGIFRQSLQKKYHLKDSPCDSCMVHCCMHWCAICQEHREMKGHLSDSIAPMTVVNPPPVQEMSTSISGVPETAPQHNQHAENSNKSIIVQ</sequence>
<accession>A0A8J5FFQ7</accession>
<dbReference type="PANTHER" id="PTHR15907">
    <property type="entry name" value="DUF614 FAMILY PROTEIN-RELATED"/>
    <property type="match status" value="1"/>
</dbReference>
<feature type="compositionally biased region" description="Polar residues" evidence="1">
    <location>
        <begin position="316"/>
        <end position="332"/>
    </location>
</feature>
<feature type="region of interest" description="Disordered" evidence="1">
    <location>
        <begin position="302"/>
        <end position="332"/>
    </location>
</feature>
<reference evidence="2 3" key="1">
    <citation type="submission" date="2020-08" db="EMBL/GenBank/DDBJ databases">
        <title>Plant Genome Project.</title>
        <authorList>
            <person name="Zhang R.-G."/>
        </authorList>
    </citation>
    <scope>NUCLEOTIDE SEQUENCE [LARGE SCALE GENOMIC DNA]</scope>
    <source>
        <tissue evidence="2">Rhizome</tissue>
    </source>
</reference>
<comment type="caution">
    <text evidence="2">The sequence shown here is derived from an EMBL/GenBank/DDBJ whole genome shotgun (WGS) entry which is preliminary data.</text>
</comment>
<evidence type="ECO:0000256" key="1">
    <source>
        <dbReference type="SAM" id="MobiDB-lite"/>
    </source>
</evidence>
<dbReference type="AlphaFoldDB" id="A0A8J5FFQ7"/>
<gene>
    <name evidence="2" type="ORF">ZIOFF_053134</name>
</gene>
<name>A0A8J5FFQ7_ZINOF</name>
<dbReference type="NCBIfam" id="TIGR01571">
    <property type="entry name" value="A_thal_Cys_rich"/>
    <property type="match status" value="1"/>
</dbReference>
<protein>
    <recommendedName>
        <fullName evidence="4">Cell number regulator 6</fullName>
    </recommendedName>
</protein>
<evidence type="ECO:0000313" key="2">
    <source>
        <dbReference type="EMBL" id="KAG6484613.1"/>
    </source>
</evidence>
<organism evidence="2 3">
    <name type="scientific">Zingiber officinale</name>
    <name type="common">Ginger</name>
    <name type="synonym">Amomum zingiber</name>
    <dbReference type="NCBI Taxonomy" id="94328"/>
    <lineage>
        <taxon>Eukaryota</taxon>
        <taxon>Viridiplantae</taxon>
        <taxon>Streptophyta</taxon>
        <taxon>Embryophyta</taxon>
        <taxon>Tracheophyta</taxon>
        <taxon>Spermatophyta</taxon>
        <taxon>Magnoliopsida</taxon>
        <taxon>Liliopsida</taxon>
        <taxon>Zingiberales</taxon>
        <taxon>Zingiberaceae</taxon>
        <taxon>Zingiber</taxon>
    </lineage>
</organism>
<dbReference type="Pfam" id="PF04749">
    <property type="entry name" value="PLAC8"/>
    <property type="match status" value="1"/>
</dbReference>
<dbReference type="EMBL" id="JACMSC010000015">
    <property type="protein sequence ID" value="KAG6484613.1"/>
    <property type="molecule type" value="Genomic_DNA"/>
</dbReference>
<dbReference type="InterPro" id="IPR006461">
    <property type="entry name" value="PLAC_motif_containing"/>
</dbReference>